<accession>A0ABU1PGB7</accession>
<comment type="caution">
    <text evidence="2">The sequence shown here is derived from an EMBL/GenBank/DDBJ whole genome shotgun (WGS) entry which is preliminary data.</text>
</comment>
<feature type="region of interest" description="Disordered" evidence="1">
    <location>
        <begin position="1"/>
        <end position="30"/>
    </location>
</feature>
<name>A0ABU1PGB7_9BURK</name>
<evidence type="ECO:0000313" key="3">
    <source>
        <dbReference type="Proteomes" id="UP001260715"/>
    </source>
</evidence>
<sequence>MLDTDASRLRRPRKIQKPKTWEQSSNERDPGRALAQCLVLFAILCIGFSPP</sequence>
<proteinExistence type="predicted"/>
<keyword evidence="3" id="KW-1185">Reference proteome</keyword>
<dbReference type="EMBL" id="JAVDSJ010000003">
    <property type="protein sequence ID" value="MDR6584770.1"/>
    <property type="molecule type" value="Genomic_DNA"/>
</dbReference>
<reference evidence="2 3" key="1">
    <citation type="submission" date="2023-07" db="EMBL/GenBank/DDBJ databases">
        <title>Sorghum-associated microbial communities from plants grown in Nebraska, USA.</title>
        <authorList>
            <person name="Schachtman D."/>
        </authorList>
    </citation>
    <scope>NUCLEOTIDE SEQUENCE [LARGE SCALE GENOMIC DNA]</scope>
    <source>
        <strain evidence="2 3">596</strain>
    </source>
</reference>
<organism evidence="2 3">
    <name type="scientific">Herbaspirillum frisingense</name>
    <dbReference type="NCBI Taxonomy" id="92645"/>
    <lineage>
        <taxon>Bacteria</taxon>
        <taxon>Pseudomonadati</taxon>
        <taxon>Pseudomonadota</taxon>
        <taxon>Betaproteobacteria</taxon>
        <taxon>Burkholderiales</taxon>
        <taxon>Oxalobacteraceae</taxon>
        <taxon>Herbaspirillum</taxon>
    </lineage>
</organism>
<protein>
    <submittedName>
        <fullName evidence="2">Uncharacterized protein</fullName>
    </submittedName>
</protein>
<evidence type="ECO:0000256" key="1">
    <source>
        <dbReference type="SAM" id="MobiDB-lite"/>
    </source>
</evidence>
<dbReference type="Proteomes" id="UP001260715">
    <property type="component" value="Unassembled WGS sequence"/>
</dbReference>
<evidence type="ECO:0000313" key="2">
    <source>
        <dbReference type="EMBL" id="MDR6584770.1"/>
    </source>
</evidence>
<gene>
    <name evidence="2" type="ORF">J2W50_002980</name>
</gene>
<dbReference type="RefSeq" id="WP_158243299.1">
    <property type="nucleotide sequence ID" value="NZ_JAVDSJ010000003.1"/>
</dbReference>